<feature type="domain" description="Signal transduction histidine kinase internal region" evidence="2">
    <location>
        <begin position="161"/>
        <end position="237"/>
    </location>
</feature>
<evidence type="ECO:0000259" key="2">
    <source>
        <dbReference type="Pfam" id="PF06580"/>
    </source>
</evidence>
<keyword evidence="1" id="KW-1133">Transmembrane helix</keyword>
<feature type="transmembrane region" description="Helical" evidence="1">
    <location>
        <begin position="116"/>
        <end position="141"/>
    </location>
</feature>
<dbReference type="PANTHER" id="PTHR34220">
    <property type="entry name" value="SENSOR HISTIDINE KINASE YPDA"/>
    <property type="match status" value="1"/>
</dbReference>
<evidence type="ECO:0000313" key="4">
    <source>
        <dbReference type="Proteomes" id="UP000323632"/>
    </source>
</evidence>
<dbReference type="Gene3D" id="3.30.565.10">
    <property type="entry name" value="Histidine kinase-like ATPase, C-terminal domain"/>
    <property type="match status" value="1"/>
</dbReference>
<evidence type="ECO:0000256" key="1">
    <source>
        <dbReference type="SAM" id="Phobius"/>
    </source>
</evidence>
<dbReference type="InterPro" id="IPR036890">
    <property type="entry name" value="HATPase_C_sf"/>
</dbReference>
<dbReference type="InterPro" id="IPR050640">
    <property type="entry name" value="Bact_2-comp_sensor_kinase"/>
</dbReference>
<proteinExistence type="predicted"/>
<keyword evidence="1" id="KW-0472">Membrane</keyword>
<gene>
    <name evidence="3" type="ORF">F0919_00250</name>
</gene>
<keyword evidence="1" id="KW-0812">Transmembrane</keyword>
<evidence type="ECO:0000313" key="3">
    <source>
        <dbReference type="EMBL" id="KAA5536137.1"/>
    </source>
</evidence>
<feature type="transmembrane region" description="Helical" evidence="1">
    <location>
        <begin position="7"/>
        <end position="29"/>
    </location>
</feature>
<dbReference type="AlphaFoldDB" id="A0A5M6CMA9"/>
<dbReference type="InterPro" id="IPR010559">
    <property type="entry name" value="Sig_transdc_His_kin_internal"/>
</dbReference>
<accession>A0A5M6CMA9</accession>
<dbReference type="EMBL" id="VWSH01000001">
    <property type="protein sequence ID" value="KAA5536137.1"/>
    <property type="molecule type" value="Genomic_DNA"/>
</dbReference>
<dbReference type="GO" id="GO:0000155">
    <property type="term" value="F:phosphorelay sensor kinase activity"/>
    <property type="evidence" value="ECO:0007669"/>
    <property type="project" value="InterPro"/>
</dbReference>
<dbReference type="Proteomes" id="UP000323632">
    <property type="component" value="Unassembled WGS sequence"/>
</dbReference>
<feature type="transmembrane region" description="Helical" evidence="1">
    <location>
        <begin position="41"/>
        <end position="68"/>
    </location>
</feature>
<dbReference type="Pfam" id="PF06580">
    <property type="entry name" value="His_kinase"/>
    <property type="match status" value="1"/>
</dbReference>
<keyword evidence="4" id="KW-1185">Reference proteome</keyword>
<dbReference type="RefSeq" id="WP_150030710.1">
    <property type="nucleotide sequence ID" value="NZ_VWSH01000001.1"/>
</dbReference>
<reference evidence="3 4" key="1">
    <citation type="submission" date="2019-09" db="EMBL/GenBank/DDBJ databases">
        <title>Genome sequence and assembly of Taibaiella sp.</title>
        <authorList>
            <person name="Chhetri G."/>
        </authorList>
    </citation>
    <scope>NUCLEOTIDE SEQUENCE [LARGE SCALE GENOMIC DNA]</scope>
    <source>
        <strain evidence="3 4">KVB11</strain>
    </source>
</reference>
<feature type="transmembrane region" description="Helical" evidence="1">
    <location>
        <begin position="80"/>
        <end position="104"/>
    </location>
</feature>
<protein>
    <recommendedName>
        <fullName evidence="2">Signal transduction histidine kinase internal region domain-containing protein</fullName>
    </recommendedName>
</protein>
<sequence length="348" mass="39936">MKKWVVILLHAGYWFLYLMLIVLLTAFIFSTAKHVEPHKIIFNNMLVFMSTFAVLPAIAGFYISYAILFPRFLFRKKIGALFVFTILTSLFCGVLGCFCLMLSYDHAIFNISSQAFIPVLIIISINGLLNGLVAMVMKGFITWYADIKWKEALSKKNQETELALVKSQLNPHFLFNTINNIDILIGEDAAKASLYLNKLSDMMRFMLYETKTETIPLLKELTYIDKYIDLQKIRTANANYVEYSVQGDPSGKEIAPMLFIPFIENAFKHATQKRTGSAIVIKIVIEPKRIDFYCENSYSVSPTEKPEQGGLGNEIMLKRIELLYPENHTLEIEDKDQQYKVKLILTQK</sequence>
<dbReference type="PANTHER" id="PTHR34220:SF7">
    <property type="entry name" value="SENSOR HISTIDINE KINASE YPDA"/>
    <property type="match status" value="1"/>
</dbReference>
<name>A0A5M6CMA9_9BACT</name>
<organism evidence="3 4">
    <name type="scientific">Taibaiella lutea</name>
    <dbReference type="NCBI Taxonomy" id="2608001"/>
    <lineage>
        <taxon>Bacteria</taxon>
        <taxon>Pseudomonadati</taxon>
        <taxon>Bacteroidota</taxon>
        <taxon>Chitinophagia</taxon>
        <taxon>Chitinophagales</taxon>
        <taxon>Chitinophagaceae</taxon>
        <taxon>Taibaiella</taxon>
    </lineage>
</organism>
<dbReference type="GO" id="GO:0016020">
    <property type="term" value="C:membrane"/>
    <property type="evidence" value="ECO:0007669"/>
    <property type="project" value="InterPro"/>
</dbReference>
<comment type="caution">
    <text evidence="3">The sequence shown here is derived from an EMBL/GenBank/DDBJ whole genome shotgun (WGS) entry which is preliminary data.</text>
</comment>